<dbReference type="InterPro" id="IPR014121">
    <property type="entry name" value="TraN_Ftype"/>
</dbReference>
<dbReference type="Pfam" id="PF06986">
    <property type="entry name" value="F_T4SS_TraN"/>
    <property type="match status" value="1"/>
</dbReference>
<organism evidence="2 3">
    <name type="scientific">Desulfofervidus auxilii</name>
    <dbReference type="NCBI Taxonomy" id="1621989"/>
    <lineage>
        <taxon>Bacteria</taxon>
        <taxon>Pseudomonadati</taxon>
        <taxon>Thermodesulfobacteriota</taxon>
        <taxon>Candidatus Desulfofervidia</taxon>
        <taxon>Candidatus Desulfofervidales</taxon>
        <taxon>Candidatus Desulfofervidaceae</taxon>
        <taxon>Candidatus Desulfofervidus</taxon>
    </lineage>
</organism>
<gene>
    <name evidence="2" type="ORF">HS1_001010</name>
</gene>
<dbReference type="KEGG" id="daw:HS1_001010"/>
<accession>A0A7U4TGK8</accession>
<protein>
    <submittedName>
        <fullName evidence="2">Conjugal transfer protein TraN</fullName>
    </submittedName>
</protein>
<reference evidence="2 3" key="1">
    <citation type="submission" date="2015-10" db="EMBL/GenBank/DDBJ databases">
        <title>Candidatus Desulfofervidus auxilii, a hydrogenotrophic sulfate-reducing bacterium involved in the thermophilic anaerobic oxidation of methane.</title>
        <authorList>
            <person name="Krukenberg V."/>
            <person name="Richter M."/>
            <person name="Wegener G."/>
        </authorList>
    </citation>
    <scope>NUCLEOTIDE SEQUENCE [LARGE SCALE GENOMIC DNA]</scope>
    <source>
        <strain evidence="2 3">HS1</strain>
    </source>
</reference>
<dbReference type="EMBL" id="CP013015">
    <property type="protein sequence ID" value="AMM40814.1"/>
    <property type="molecule type" value="Genomic_DNA"/>
</dbReference>
<dbReference type="RefSeq" id="WP_066061863.1">
    <property type="nucleotide sequence ID" value="NZ_CP013015.1"/>
</dbReference>
<proteinExistence type="predicted"/>
<feature type="signal peptide" evidence="1">
    <location>
        <begin position="1"/>
        <end position="18"/>
    </location>
</feature>
<dbReference type="OrthoDB" id="5297981at2"/>
<sequence length="1862" mass="208089">MKKAVFLIILLIVTATLPQTGYSDENVMNLVEIATEDAMITYALTVQEYSHDEFIDEFSAPTYQYHPASIEDAGVITQNYSTYQYLWVEEGLLTVATGELCTEEENSYLCAGIHVPLTSRFRGVVKYIEPKDIPPPAEELCNSICYDPSTDTRNTPFNSNSSVSVDFSLSRGMAAVLWGYFTQEGCVIKGTDDNNQEVMSLCYSGGSWTFTFKHPDGNTYSVSAPAPLKKFQHVGFSVNTNFIGIVTKVWGEAQTHTQRHDFPYNPLNMGVAGQLYTIHVSTARGISDRTIGAYEGYFLPSTKFEPFCSDAIAECPYNIVVSWASPYWIDSNRMNFGVFVQTSAGPDTVRGMCTYTEFSNPAQYTCNNNRGDLFTNSSDRIEDGSIGVWFTQNYLEGIDPYICDITGEQYGNLLSCEDNCYKPGTCSIDPEHATCPFGSQYSCNPSGQCERSGYCQETTKTELKYICPAYQHPDKYDDKEECDDNCFIETECQEQTAYQCPLDPTLPCDEETHTCIKTGTCTYTNHPTYTYYCPINGQEYDNQQACNDACIEQGECQDSGYYTCPFGDQYPCNNQHQCTKTGSCSEIEEGYNVWVCSLDDSEYETQSACVSGCVQTGTCTPQTEPQCSSWWCEDCPNSCPVIGSVGGHTFFIHTYNSYHVCIGYLGNPAGGNGCTGHCISYNHDPQYIWNWQDWMGNKYLAWATCNADKTHCTVYVKYTPNGSTVSRTFAPCVNVTKYKCSLNNQLYNTQTQCLNACQTTGSCTQETRTRTRYKCSLNGLKYDTLSACESACQQSAQCTYHAQWTCSLNNQNYTDITTCNQQCKQGEECETHQHDHYSWDCSLDGQGYSTEADCEENCIQEADCNSYLEYFCPINEQTYPDSESCENACKQPQECIAVNVPVTGFVCSLDGEFYYTEGECSQNCKAIANCEGAYRCDINNGVFFDEDECKENCRINGNCLSIDEHIRGGVIQNHSQGEYSEDYAMELNSVPLEMTFEKIGFFRDIHFKLGYESHRHPDWLEGNYNCIWKDTGIIPNFCTEGQVETDDGCFRQIAHLCPDDHYEIPDAGIQGTSNDKQWWCYRFVEDASCWEDDETQFGNGCYIFASPAHPTICPSGSTLIPWPEQNYMCLFQQNPFTDPYCPPGQQAYEGNCYYTATPTCPSGWTRNGGICEKTEDACPQGYDYILFNVICRSGNTFADPSDGTCNGCPAGYSCLTNYEVCYQQTASSPPCPSGQYEYYDLCFYTSAPSCSSGCSRDGGTCNCTQSACPAGYDYFADMDICYQWTQVACLPGYTWNGSSSLCEKYEEAQCTSGERKNDPETGEAGCYIFKRHIYCRTQNPDDPCTYGNLVFYQDDCYCKSEPNCDNLNEDVIIGTTHKNPDTCWALDHKVCPADNQFKDRGELKSEDRCLEKVLCPEEVNKPASAGDTTWTLARVAAYQNFGSTESIGLRGEYTDTETGITYGISLPTGQTVGESGFASCPLGNGSKCQEIIPFYWACGSEHQCDACFAPPLNPYYSITRVKAVNPTAGPYYGITLDTYTYNQAQTLASEYNGFLPEDSDAANLASLFSGVSYWKEGQPSEDETEHRAVIIKWNNLGTVGFYARCVYDDNKDPLCPGFLVECQNGECPFTDDQGNPLPCQPYEGGQYCSPFKCNSLVDPANIPEPDEGEENDKKDDGTIDEYGNCLGTIYIFNGQTIFCRDNGIKTLGVDCCADPGGNFLFFKMKCNEQEVQLVEARRHGMAHKVGEFCALKIFGICFQPKQSWCVFKSMLGRIIAEQGRPQIGNGLHGEGFGPSCSPSNPDACWGSAKSPDCRGFTPEEFQRLDFSKIDLTEFYEHIKTRAESDIQQKTQEKAMEQLQHYY</sequence>
<evidence type="ECO:0000313" key="3">
    <source>
        <dbReference type="Proteomes" id="UP000070560"/>
    </source>
</evidence>
<keyword evidence="3" id="KW-1185">Reference proteome</keyword>
<keyword evidence="1" id="KW-0732">Signal</keyword>
<feature type="chain" id="PRO_5031136752" evidence="1">
    <location>
        <begin position="19"/>
        <end position="1862"/>
    </location>
</feature>
<dbReference type="Proteomes" id="UP000070560">
    <property type="component" value="Chromosome"/>
</dbReference>
<evidence type="ECO:0000313" key="2">
    <source>
        <dbReference type="EMBL" id="AMM40814.1"/>
    </source>
</evidence>
<name>A0A7U4TGK8_DESA2</name>
<evidence type="ECO:0000256" key="1">
    <source>
        <dbReference type="SAM" id="SignalP"/>
    </source>
</evidence>